<reference evidence="1" key="1">
    <citation type="submission" date="2014-09" db="EMBL/GenBank/DDBJ databases">
        <authorList>
            <person name="Magalhaes I.L.F."/>
            <person name="Oliveira U."/>
            <person name="Santos F.R."/>
            <person name="Vidigal T.H.D.A."/>
            <person name="Brescovit A.D."/>
            <person name="Santos A.J."/>
        </authorList>
    </citation>
    <scope>NUCLEOTIDE SEQUENCE</scope>
</reference>
<proteinExistence type="predicted"/>
<evidence type="ECO:0008006" key="2">
    <source>
        <dbReference type="Google" id="ProtNLM"/>
    </source>
</evidence>
<accession>A0A0K8THL7</accession>
<evidence type="ECO:0000313" key="1">
    <source>
        <dbReference type="EMBL" id="JAG64650.1"/>
    </source>
</evidence>
<name>A0A0K8THL7_LYGHE</name>
<dbReference type="AlphaFoldDB" id="A0A0K8THL7"/>
<organism evidence="1">
    <name type="scientific">Lygus hesperus</name>
    <name type="common">Western plant bug</name>
    <dbReference type="NCBI Taxonomy" id="30085"/>
    <lineage>
        <taxon>Eukaryota</taxon>
        <taxon>Metazoa</taxon>
        <taxon>Ecdysozoa</taxon>
        <taxon>Arthropoda</taxon>
        <taxon>Hexapoda</taxon>
        <taxon>Insecta</taxon>
        <taxon>Pterygota</taxon>
        <taxon>Neoptera</taxon>
        <taxon>Paraneoptera</taxon>
        <taxon>Hemiptera</taxon>
        <taxon>Heteroptera</taxon>
        <taxon>Panheteroptera</taxon>
        <taxon>Cimicomorpha</taxon>
        <taxon>Miridae</taxon>
        <taxon>Mirini</taxon>
        <taxon>Lygus</taxon>
    </lineage>
</organism>
<sequence>MTQKDKEGSLITQKDKVGSLVHVSTYEPVKNYTVVLFDLFDTYNAASMIGHMTPLHLNAIGNMPNHKLEEYRCPVCWFQTKASRQMVAHMNARHLNTIVQMPNHKDAEGSEFRLVHDCVVTSWTPTDDHSHQRASIKIEDDDEERDYSEAVDYDPCDVKVEPDIVVCDYFTGAKLL</sequence>
<protein>
    <recommendedName>
        <fullName evidence="2">MOG interacting and ectopic P-granules protein 1</fullName>
    </recommendedName>
</protein>
<dbReference type="EMBL" id="GBRD01001172">
    <property type="protein sequence ID" value="JAG64649.1"/>
    <property type="molecule type" value="Transcribed_RNA"/>
</dbReference>
<dbReference type="EMBL" id="GBRD01001171">
    <property type="protein sequence ID" value="JAG64650.1"/>
    <property type="molecule type" value="Transcribed_RNA"/>
</dbReference>